<evidence type="ECO:0000313" key="3">
    <source>
        <dbReference type="Proteomes" id="UP000222056"/>
    </source>
</evidence>
<gene>
    <name evidence="2" type="ORF">SAMN02745716_1020</name>
</gene>
<accession>A0A1H6FMS8</accession>
<evidence type="ECO:0000313" key="2">
    <source>
        <dbReference type="EMBL" id="SEH12219.1"/>
    </source>
</evidence>
<keyword evidence="3" id="KW-1185">Reference proteome</keyword>
<feature type="transmembrane region" description="Helical" evidence="1">
    <location>
        <begin position="82"/>
        <end position="103"/>
    </location>
</feature>
<protein>
    <submittedName>
        <fullName evidence="2">Uncharacterized protein</fullName>
    </submittedName>
</protein>
<keyword evidence="1" id="KW-0812">Transmembrane</keyword>
<evidence type="ECO:0000256" key="1">
    <source>
        <dbReference type="SAM" id="Phobius"/>
    </source>
</evidence>
<dbReference type="Proteomes" id="UP000222056">
    <property type="component" value="Unassembled WGS sequence"/>
</dbReference>
<keyword evidence="1" id="KW-0472">Membrane</keyword>
<proteinExistence type="predicted"/>
<sequence>MGEPISAHQVFGDVYPAAFDQAGVATARRLPEGHRSLTVLLLARLPEQTGGFEVDPTFFIATFAAGLAIGAAGHLLGVRLLVAAGVVLVMLATVVLPLVLHLLG</sequence>
<keyword evidence="1" id="KW-1133">Transmembrane helix</keyword>
<dbReference type="EMBL" id="FNWJ01000001">
    <property type="protein sequence ID" value="SEH12219.1"/>
    <property type="molecule type" value="Genomic_DNA"/>
</dbReference>
<feature type="transmembrane region" description="Helical" evidence="1">
    <location>
        <begin position="58"/>
        <end position="76"/>
    </location>
</feature>
<name>A0A1H6FMS8_THEAL</name>
<reference evidence="3" key="1">
    <citation type="submission" date="2016-10" db="EMBL/GenBank/DDBJ databases">
        <authorList>
            <person name="Varghese N."/>
            <person name="Submissions S."/>
        </authorList>
    </citation>
    <scope>NUCLEOTIDE SEQUENCE [LARGE SCALE GENOMIC DNA]</scope>
    <source>
        <strain evidence="3">ATCC 35263</strain>
    </source>
</reference>
<organism evidence="2 3">
    <name type="scientific">Thermoleophilum album</name>
    <dbReference type="NCBI Taxonomy" id="29539"/>
    <lineage>
        <taxon>Bacteria</taxon>
        <taxon>Bacillati</taxon>
        <taxon>Actinomycetota</taxon>
        <taxon>Thermoleophilia</taxon>
        <taxon>Thermoleophilales</taxon>
        <taxon>Thermoleophilaceae</taxon>
        <taxon>Thermoleophilum</taxon>
    </lineage>
</organism>
<dbReference type="RefSeq" id="WP_093116795.1">
    <property type="nucleotide sequence ID" value="NZ_FNWJ01000001.1"/>
</dbReference>
<dbReference type="AlphaFoldDB" id="A0A1H6FMS8"/>
<dbReference type="STRING" id="29539.SAMN02745716_1020"/>